<feature type="chain" id="PRO_5015090804" evidence="3">
    <location>
        <begin position="24"/>
        <end position="173"/>
    </location>
</feature>
<dbReference type="KEGG" id="hvg:123398691"/>
<dbReference type="Proteomes" id="UP000011116">
    <property type="component" value="Chromosome 5H"/>
</dbReference>
<dbReference type="EnsemblPlants" id="HORVU.MOREX.r3.5HG0500850.1">
    <property type="protein sequence ID" value="HORVU.MOREX.r3.5HG0500850.1"/>
    <property type="gene ID" value="HORVU.MOREX.r3.5HG0500850"/>
</dbReference>
<dbReference type="PROSITE" id="PS00079">
    <property type="entry name" value="MULTICOPPER_OXIDASE1"/>
    <property type="match status" value="1"/>
</dbReference>
<keyword evidence="1" id="KW-0479">Metal-binding</keyword>
<evidence type="ECO:0000259" key="4">
    <source>
        <dbReference type="PROSITE" id="PS51485"/>
    </source>
</evidence>
<feature type="compositionally biased region" description="Pro residues" evidence="2">
    <location>
        <begin position="125"/>
        <end position="148"/>
    </location>
</feature>
<reference evidence="6" key="3">
    <citation type="submission" date="2020-10" db="EMBL/GenBank/DDBJ databases">
        <authorList>
            <person name="Scholz U."/>
            <person name="Mascher M."/>
            <person name="Fiebig A."/>
        </authorList>
    </citation>
    <scope>NUCLEOTIDE SEQUENCE [LARGE SCALE GENOMIC DNA]</scope>
    <source>
        <strain evidence="6">cv. Morex</strain>
    </source>
</reference>
<dbReference type="EMBL" id="AK368435">
    <property type="protein sequence ID" value="BAJ99638.1"/>
    <property type="molecule type" value="mRNA"/>
</dbReference>
<dbReference type="InterPro" id="IPR008972">
    <property type="entry name" value="Cupredoxin"/>
</dbReference>
<organism evidence="5">
    <name type="scientific">Hordeum vulgare subsp. vulgare</name>
    <name type="common">Domesticated barley</name>
    <dbReference type="NCBI Taxonomy" id="112509"/>
    <lineage>
        <taxon>Eukaryota</taxon>
        <taxon>Viridiplantae</taxon>
        <taxon>Streptophyta</taxon>
        <taxon>Embryophyta</taxon>
        <taxon>Tracheophyta</taxon>
        <taxon>Spermatophyta</taxon>
        <taxon>Magnoliopsida</taxon>
        <taxon>Liliopsida</taxon>
        <taxon>Poales</taxon>
        <taxon>Poaceae</taxon>
        <taxon>BOP clade</taxon>
        <taxon>Pooideae</taxon>
        <taxon>Triticodae</taxon>
        <taxon>Triticeae</taxon>
        <taxon>Hordeinae</taxon>
        <taxon>Hordeum</taxon>
    </lineage>
</organism>
<reference evidence="6" key="4">
    <citation type="submission" date="2022-01" db="UniProtKB">
        <authorList>
            <consortium name="EnsemblPlants"/>
        </authorList>
    </citation>
    <scope>IDENTIFICATION</scope>
    <source>
        <strain evidence="6">subsp. vulgare</strain>
    </source>
</reference>
<dbReference type="PROSITE" id="PS51485">
    <property type="entry name" value="PHYTOCYANIN"/>
    <property type="match status" value="1"/>
</dbReference>
<evidence type="ECO:0000256" key="3">
    <source>
        <dbReference type="SAM" id="SignalP"/>
    </source>
</evidence>
<evidence type="ECO:0000313" key="5">
    <source>
        <dbReference type="EMBL" id="BAJ99638.1"/>
    </source>
</evidence>
<sequence>MASTGILLLLLAAAVAGPRHAGATEYTVGDSNGWTNGPNYLTWSQKYNFTTGDTLAFNYVPRQHDVLRVTRDAFQTCEPTAGQTVRKWASGRDVVDLAATGDYYFICNITGHCLGGMKFSVAVSAPPPPPPSPPPPPALPTSMPPPPSSGACGRRLARISGLAVIGLWISLLS</sequence>
<feature type="domain" description="Phytocyanin" evidence="4">
    <location>
        <begin position="24"/>
        <end position="125"/>
    </location>
</feature>
<dbReference type="PaxDb" id="4513-MLOC_62173.1"/>
<keyword evidence="7" id="KW-1185">Reference proteome</keyword>
<name>F2DX17_HORVV</name>
<proteinExistence type="evidence at transcript level"/>
<dbReference type="Gene3D" id="2.60.40.420">
    <property type="entry name" value="Cupredoxins - blue copper proteins"/>
    <property type="match status" value="1"/>
</dbReference>
<keyword evidence="3" id="KW-0732">Signal</keyword>
<feature type="region of interest" description="Disordered" evidence="2">
    <location>
        <begin position="125"/>
        <end position="151"/>
    </location>
</feature>
<protein>
    <submittedName>
        <fullName evidence="5">Predicted protein</fullName>
    </submittedName>
</protein>
<dbReference type="GO" id="GO:0046872">
    <property type="term" value="F:metal ion binding"/>
    <property type="evidence" value="ECO:0007669"/>
    <property type="project" value="UniProtKB-KW"/>
</dbReference>
<reference evidence="5" key="1">
    <citation type="journal article" date="2011" name="Plant Physiol.">
        <title>Comprehensive sequence analysis of 24,783 barley full-length cDNAs derived from 12 clone libraries.</title>
        <authorList>
            <person name="Matsumoto T."/>
            <person name="Tanaka T."/>
            <person name="Sakai H."/>
            <person name="Amano N."/>
            <person name="Kanamori H."/>
            <person name="Kurita K."/>
            <person name="Kikuta A."/>
            <person name="Kamiya K."/>
            <person name="Yamamoto M."/>
            <person name="Ikawa H."/>
            <person name="Fujii N."/>
            <person name="Hori K."/>
            <person name="Itoh T."/>
            <person name="Sato K."/>
        </authorList>
    </citation>
    <scope>NUCLEOTIDE SEQUENCE</scope>
</reference>
<dbReference type="Gramene" id="HORVU.MOREX.r2.5HG0415700.1">
    <property type="protein sequence ID" value="HORVU.MOREX.r2.5HG0415700.1"/>
    <property type="gene ID" value="HORVU.MOREX.r2.5HG0415700"/>
</dbReference>
<dbReference type="OrthoDB" id="1921208at2759"/>
<reference evidence="7" key="2">
    <citation type="journal article" date="2012" name="Nature">
        <title>A physical, genetic and functional sequence assembly of the barley genome.</title>
        <authorList>
            <consortium name="The International Barley Genome Sequencing Consortium"/>
            <person name="Mayer K.F."/>
            <person name="Waugh R."/>
            <person name="Brown J.W."/>
            <person name="Schulman A."/>
            <person name="Langridge P."/>
            <person name="Platzer M."/>
            <person name="Fincher G.B."/>
            <person name="Muehlbauer G.J."/>
            <person name="Sato K."/>
            <person name="Close T.J."/>
            <person name="Wise R.P."/>
            <person name="Stein N."/>
        </authorList>
    </citation>
    <scope>NUCLEOTIDE SEQUENCE [LARGE SCALE GENOMIC DNA]</scope>
    <source>
        <strain evidence="7">cv. Morex</strain>
    </source>
</reference>
<accession>F2DX17</accession>
<dbReference type="CDD" id="cd04216">
    <property type="entry name" value="Phytocyanin"/>
    <property type="match status" value="1"/>
</dbReference>
<evidence type="ECO:0000256" key="2">
    <source>
        <dbReference type="SAM" id="MobiDB-lite"/>
    </source>
</evidence>
<dbReference type="Pfam" id="PF02298">
    <property type="entry name" value="Cu_bind_like"/>
    <property type="match status" value="1"/>
</dbReference>
<dbReference type="InterPro" id="IPR039391">
    <property type="entry name" value="Phytocyanin-like"/>
</dbReference>
<dbReference type="GO" id="GO:0009055">
    <property type="term" value="F:electron transfer activity"/>
    <property type="evidence" value="ECO:0007669"/>
    <property type="project" value="InterPro"/>
</dbReference>
<dbReference type="InterPro" id="IPR033138">
    <property type="entry name" value="Cu_oxidase_CS"/>
</dbReference>
<dbReference type="SUPFAM" id="SSF49503">
    <property type="entry name" value="Cupredoxins"/>
    <property type="match status" value="1"/>
</dbReference>
<dbReference type="Gramene" id="HORVU.MOREX.r3.5HG0500850.1">
    <property type="protein sequence ID" value="HORVU.MOREX.r3.5HG0500850.1"/>
    <property type="gene ID" value="HORVU.MOREX.r3.5HG0500850"/>
</dbReference>
<dbReference type="eggNOG" id="ENOG502S1D3">
    <property type="taxonomic scope" value="Eukaryota"/>
</dbReference>
<dbReference type="OMA" id="CEPANHT"/>
<dbReference type="AlphaFoldDB" id="F2DX17"/>
<dbReference type="SMR" id="F2DX17"/>
<dbReference type="FunFam" id="2.60.40.420:FF:000074">
    <property type="entry name" value="Blue copper binding protein-like"/>
    <property type="match status" value="1"/>
</dbReference>
<evidence type="ECO:0000313" key="7">
    <source>
        <dbReference type="Proteomes" id="UP000011116"/>
    </source>
</evidence>
<dbReference type="InterPro" id="IPR003245">
    <property type="entry name" value="Phytocyanin_dom"/>
</dbReference>
<dbReference type="HOGENOM" id="CLU_058719_3_2_1"/>
<gene>
    <name evidence="6" type="primary">LOC123398691</name>
</gene>
<dbReference type="PANTHER" id="PTHR33021:SF179">
    <property type="entry name" value="OS09G0541100 PROTEIN"/>
    <property type="match status" value="1"/>
</dbReference>
<evidence type="ECO:0000313" key="6">
    <source>
        <dbReference type="EnsemblPlants" id="HORVU.MOREX.r3.5HG0500850.1"/>
    </source>
</evidence>
<dbReference type="GO" id="GO:0005886">
    <property type="term" value="C:plasma membrane"/>
    <property type="evidence" value="ECO:0000318"/>
    <property type="project" value="GO_Central"/>
</dbReference>
<dbReference type="GeneID" id="123398691"/>
<dbReference type="RefSeq" id="XP_044949077.1">
    <property type="nucleotide sequence ID" value="XM_045093142.1"/>
</dbReference>
<dbReference type="PANTHER" id="PTHR33021">
    <property type="entry name" value="BLUE COPPER PROTEIN"/>
    <property type="match status" value="1"/>
</dbReference>
<feature type="signal peptide" evidence="3">
    <location>
        <begin position="1"/>
        <end position="23"/>
    </location>
</feature>
<evidence type="ECO:0000256" key="1">
    <source>
        <dbReference type="ARBA" id="ARBA00022723"/>
    </source>
</evidence>